<keyword evidence="12" id="KW-1185">Reference proteome</keyword>
<dbReference type="Proteomes" id="UP000315647">
    <property type="component" value="Chromosome"/>
</dbReference>
<comment type="subunit">
    <text evidence="7">Forms a complex with DabA.</text>
</comment>
<evidence type="ECO:0000259" key="10">
    <source>
        <dbReference type="Pfam" id="PF00662"/>
    </source>
</evidence>
<name>A0A517Q7R1_9PLAN</name>
<evidence type="ECO:0000256" key="7">
    <source>
        <dbReference type="HAMAP-Rule" id="MF_00862"/>
    </source>
</evidence>
<dbReference type="InterPro" id="IPR001516">
    <property type="entry name" value="Proton_antipo_N"/>
</dbReference>
<evidence type="ECO:0000256" key="1">
    <source>
        <dbReference type="ARBA" id="ARBA00004127"/>
    </source>
</evidence>
<feature type="transmembrane region" description="Helical" evidence="7">
    <location>
        <begin position="430"/>
        <end position="450"/>
    </location>
</feature>
<dbReference type="RefSeq" id="WP_145450213.1">
    <property type="nucleotide sequence ID" value="NZ_CP037421.1"/>
</dbReference>
<dbReference type="InterPro" id="IPR046396">
    <property type="entry name" value="Transporter_DabB"/>
</dbReference>
<dbReference type="Pfam" id="PF00361">
    <property type="entry name" value="Proton_antipo_M"/>
    <property type="match status" value="1"/>
</dbReference>
<gene>
    <name evidence="11" type="primary">nuoL</name>
    <name evidence="7" type="synonym">dabB</name>
    <name evidence="11" type="ORF">Enr10x_29560</name>
</gene>
<evidence type="ECO:0000259" key="9">
    <source>
        <dbReference type="Pfam" id="PF00361"/>
    </source>
</evidence>
<dbReference type="Pfam" id="PF00662">
    <property type="entry name" value="Proton_antipo_N"/>
    <property type="match status" value="1"/>
</dbReference>
<dbReference type="GO" id="GO:0015990">
    <property type="term" value="P:electron transport coupled proton transport"/>
    <property type="evidence" value="ECO:0007669"/>
    <property type="project" value="TreeGrafter"/>
</dbReference>
<evidence type="ECO:0000313" key="11">
    <source>
        <dbReference type="EMBL" id="QDT27638.1"/>
    </source>
</evidence>
<feature type="transmembrane region" description="Helical" evidence="7">
    <location>
        <begin position="6"/>
        <end position="24"/>
    </location>
</feature>
<keyword evidence="2 7" id="KW-0813">Transport</keyword>
<dbReference type="InterPro" id="IPR003945">
    <property type="entry name" value="NU5C-like"/>
</dbReference>
<dbReference type="InterPro" id="IPR001750">
    <property type="entry name" value="ND/Mrp_TM"/>
</dbReference>
<dbReference type="GO" id="GO:0042773">
    <property type="term" value="P:ATP synthesis coupled electron transport"/>
    <property type="evidence" value="ECO:0007669"/>
    <property type="project" value="InterPro"/>
</dbReference>
<keyword evidence="11" id="KW-0560">Oxidoreductase</keyword>
<reference evidence="11 12" key="1">
    <citation type="submission" date="2019-03" db="EMBL/GenBank/DDBJ databases">
        <title>Deep-cultivation of Planctomycetes and their phenomic and genomic characterization uncovers novel biology.</title>
        <authorList>
            <person name="Wiegand S."/>
            <person name="Jogler M."/>
            <person name="Boedeker C."/>
            <person name="Pinto D."/>
            <person name="Vollmers J."/>
            <person name="Rivas-Marin E."/>
            <person name="Kohn T."/>
            <person name="Peeters S.H."/>
            <person name="Heuer A."/>
            <person name="Rast P."/>
            <person name="Oberbeckmann S."/>
            <person name="Bunk B."/>
            <person name="Jeske O."/>
            <person name="Meyerdierks A."/>
            <person name="Storesund J.E."/>
            <person name="Kallscheuer N."/>
            <person name="Luecker S."/>
            <person name="Lage O.M."/>
            <person name="Pohl T."/>
            <person name="Merkel B.J."/>
            <person name="Hornburger P."/>
            <person name="Mueller R.-W."/>
            <person name="Bruemmer F."/>
            <person name="Labrenz M."/>
            <person name="Spormann A.M."/>
            <person name="Op den Camp H."/>
            <person name="Overmann J."/>
            <person name="Amann R."/>
            <person name="Jetten M.S.M."/>
            <person name="Mascher T."/>
            <person name="Medema M.H."/>
            <person name="Devos D.P."/>
            <person name="Kaster A.-K."/>
            <person name="Ovreas L."/>
            <person name="Rohde M."/>
            <person name="Galperin M.Y."/>
            <person name="Jogler C."/>
        </authorList>
    </citation>
    <scope>NUCLEOTIDE SEQUENCE [LARGE SCALE GENOMIC DNA]</scope>
    <source>
        <strain evidence="11 12">Enr10</strain>
    </source>
</reference>
<dbReference type="GO" id="GO:0003954">
    <property type="term" value="F:NADH dehydrogenase activity"/>
    <property type="evidence" value="ECO:0007669"/>
    <property type="project" value="TreeGrafter"/>
</dbReference>
<evidence type="ECO:0000256" key="2">
    <source>
        <dbReference type="ARBA" id="ARBA00022448"/>
    </source>
</evidence>
<dbReference type="HAMAP" id="MF_00862">
    <property type="entry name" value="DabB"/>
    <property type="match status" value="1"/>
</dbReference>
<evidence type="ECO:0000256" key="6">
    <source>
        <dbReference type="ARBA" id="ARBA00023136"/>
    </source>
</evidence>
<keyword evidence="3 7" id="KW-1003">Cell membrane</keyword>
<keyword evidence="4 7" id="KW-0812">Transmembrane</keyword>
<evidence type="ECO:0000256" key="5">
    <source>
        <dbReference type="ARBA" id="ARBA00022989"/>
    </source>
</evidence>
<dbReference type="GO" id="GO:0008137">
    <property type="term" value="F:NADH dehydrogenase (ubiquinone) activity"/>
    <property type="evidence" value="ECO:0007669"/>
    <property type="project" value="InterPro"/>
</dbReference>
<dbReference type="GO" id="GO:0005886">
    <property type="term" value="C:plasma membrane"/>
    <property type="evidence" value="ECO:0007669"/>
    <property type="project" value="UniProtKB-SubCell"/>
</dbReference>
<sequence length="529" mass="57425">MDLMLWPLLISTGLLICTGLLPSHWCRRFQSQLRDFVTGVAGIQALLAVLVTLNRMSITWFGSVTPAGPDVLEMAGFEILLLDGTACLMFALVSFIGWVICRYSIRFLDGEPGLGNYYRWTGLVIGAVSLMALAGNLFLFIAAWALSSLGLHHLLLFYRDRPAARRAAWSKFTVSRIGDVCLLIAAGLIYQQYQTLNFTALFRLLEGVETAQATGLIWAVWLLVLGAVVKTAQFPFHTWLPQTLETPTPVSALMHAGIVNAGGYLLIRTSPVVQLVPSAMISLVLIGMLTVCVAAITMLTQNSIKKRLAYSTIAQMGFMILQCGLGAFSAAMLHLLAHSFYKAHAFLSSGSVLEQKLALGRGAEPAQVVSVSPVRLLLTGAGVVLGYLGLTTLFGISPVTKPGGILLGLIVCLALTGWLKLAWQSGERLLLIRTACLCGLLCLLYCIAFISVDRLMGPAQTVYLAGAHLYLVGGSAVLIVIGFSCLALLNDRLTQSRRPAWMNSLYVHALNGFYIEPWLRQRLGHLVKQ</sequence>
<dbReference type="AlphaFoldDB" id="A0A517Q7R1"/>
<feature type="transmembrane region" description="Helical" evidence="7">
    <location>
        <begin position="376"/>
        <end position="397"/>
    </location>
</feature>
<comment type="subcellular location">
    <subcellularLocation>
        <location evidence="7">Cell membrane</location>
        <topology evidence="7">Multi-pass membrane protein</topology>
    </subcellularLocation>
    <subcellularLocation>
        <location evidence="1">Endomembrane system</location>
        <topology evidence="1">Multi-pass membrane protein</topology>
    </subcellularLocation>
    <subcellularLocation>
        <location evidence="8">Membrane</location>
        <topology evidence="8">Multi-pass membrane protein</topology>
    </subcellularLocation>
</comment>
<feature type="transmembrane region" description="Helical" evidence="7">
    <location>
        <begin position="279"/>
        <end position="300"/>
    </location>
</feature>
<evidence type="ECO:0000313" key="12">
    <source>
        <dbReference type="Proteomes" id="UP000315647"/>
    </source>
</evidence>
<dbReference type="PRINTS" id="PR01434">
    <property type="entry name" value="NADHDHGNASE5"/>
</dbReference>
<keyword evidence="6 7" id="KW-0472">Membrane</keyword>
<protein>
    <recommendedName>
        <fullName evidence="7">Probable inorganic carbon transporter subunit DabB</fullName>
    </recommendedName>
</protein>
<comment type="similarity">
    <text evidence="7">Belongs to the inorganic carbon transporter (TC 9.A.2) DabB family.</text>
</comment>
<dbReference type="GO" id="GO:0012505">
    <property type="term" value="C:endomembrane system"/>
    <property type="evidence" value="ECO:0007669"/>
    <property type="project" value="UniProtKB-SubCell"/>
</dbReference>
<evidence type="ECO:0000256" key="3">
    <source>
        <dbReference type="ARBA" id="ARBA00022475"/>
    </source>
</evidence>
<dbReference type="PANTHER" id="PTHR42829:SF1">
    <property type="entry name" value="INORGANIC CARBON TRANSPORTER SUBUNIT DABB-RELATED"/>
    <property type="match status" value="1"/>
</dbReference>
<evidence type="ECO:0000256" key="4">
    <source>
        <dbReference type="ARBA" id="ARBA00022692"/>
    </source>
</evidence>
<feature type="transmembrane region" description="Helical" evidence="7">
    <location>
        <begin position="403"/>
        <end position="423"/>
    </location>
</feature>
<feature type="transmembrane region" description="Helical" evidence="7">
    <location>
        <begin position="36"/>
        <end position="54"/>
    </location>
</feature>
<feature type="domain" description="NADH:quinone oxidoreductase/Mrp antiporter transmembrane" evidence="9">
    <location>
        <begin position="134"/>
        <end position="355"/>
    </location>
</feature>
<proteinExistence type="inferred from homology"/>
<feature type="transmembrane region" description="Helical" evidence="7">
    <location>
        <begin position="122"/>
        <end position="147"/>
    </location>
</feature>
<organism evidence="11 12">
    <name type="scientific">Gimesia panareensis</name>
    <dbReference type="NCBI Taxonomy" id="2527978"/>
    <lineage>
        <taxon>Bacteria</taxon>
        <taxon>Pseudomonadati</taxon>
        <taxon>Planctomycetota</taxon>
        <taxon>Planctomycetia</taxon>
        <taxon>Planctomycetales</taxon>
        <taxon>Planctomycetaceae</taxon>
        <taxon>Gimesia</taxon>
    </lineage>
</organism>
<keyword evidence="5 7" id="KW-1133">Transmembrane helix</keyword>
<feature type="domain" description="NADH-Ubiquinone oxidoreductase (complex I) chain 5 N-terminal" evidence="10">
    <location>
        <begin position="80"/>
        <end position="118"/>
    </location>
</feature>
<feature type="transmembrane region" description="Helical" evidence="7">
    <location>
        <begin position="211"/>
        <end position="229"/>
    </location>
</feature>
<accession>A0A517Q7R1</accession>
<feature type="transmembrane region" description="Helical" evidence="7">
    <location>
        <begin position="462"/>
        <end position="489"/>
    </location>
</feature>
<dbReference type="PANTHER" id="PTHR42829">
    <property type="entry name" value="NADH-UBIQUINONE OXIDOREDUCTASE CHAIN 5"/>
    <property type="match status" value="1"/>
</dbReference>
<comment type="function">
    <text evidence="7">Part of an energy-coupled inorganic carbon pump.</text>
</comment>
<feature type="transmembrane region" description="Helical" evidence="7">
    <location>
        <begin position="312"/>
        <end position="337"/>
    </location>
</feature>
<evidence type="ECO:0000256" key="8">
    <source>
        <dbReference type="RuleBase" id="RU000320"/>
    </source>
</evidence>
<feature type="transmembrane region" description="Helical" evidence="7">
    <location>
        <begin position="74"/>
        <end position="101"/>
    </location>
</feature>
<dbReference type="EMBL" id="CP037421">
    <property type="protein sequence ID" value="QDT27638.1"/>
    <property type="molecule type" value="Genomic_DNA"/>
</dbReference>